<keyword evidence="3" id="KW-1185">Reference proteome</keyword>
<feature type="compositionally biased region" description="Basic residues" evidence="1">
    <location>
        <begin position="348"/>
        <end position="362"/>
    </location>
</feature>
<protein>
    <submittedName>
        <fullName evidence="2">Uncharacterized protein</fullName>
    </submittedName>
</protein>
<evidence type="ECO:0000313" key="2">
    <source>
        <dbReference type="EMBL" id="KAJ7704824.1"/>
    </source>
</evidence>
<feature type="region of interest" description="Disordered" evidence="1">
    <location>
        <begin position="94"/>
        <end position="232"/>
    </location>
</feature>
<sequence>MAVSENDKLLLMLFPKGNVIESKVRIIPTCLVPAPFGSVLYCQDRLRCNYPIFEEDKVILVSHGTLEYGSLVQSPKTRVIPSLDSSLDAARQCKKELDASSTQPQTPSESTSLSAPVLEFPSSPTPMEPPSDQEEFPDSVAAPVRTMRSTTGKRKSEVTSDISDAELGAPARKKPGPKPKVKTVKPASKVDSSEPESEPKLTKKKPGPKPKPKCKAVPKARKSKRDVESDEEDIEIVTPATVAPKIVFMIPETTTEGNQHVSVKSSASFDDAIELMHETIGCVGVKRKPTLAYKSSTANKTTSTINLCTEEDWEGLVTDVLAKMKGKKDISISISVLPENYMVSLHAKNKRKAPATKTGKGKGLRDEWSDKDNPTQCWRLVQYVPWNCQGSHAGSASGSISSSVSVLPSDAPCFQVPGYMPMPAGPPTATHHPVMSSDPPDDAAAYPFIVDFIETLIDKVPQWQSLWEAGQNLRALAYYGIDEIITLVVNNFGTDKFGKILRGDAEYLLGQVKKEVKQLDKVTR</sequence>
<feature type="compositionally biased region" description="Basic residues" evidence="1">
    <location>
        <begin position="202"/>
        <end position="224"/>
    </location>
</feature>
<dbReference type="AlphaFoldDB" id="A0AAD7GT89"/>
<feature type="compositionally biased region" description="Basic residues" evidence="1">
    <location>
        <begin position="171"/>
        <end position="183"/>
    </location>
</feature>
<feature type="compositionally biased region" description="Low complexity" evidence="1">
    <location>
        <begin position="100"/>
        <end position="114"/>
    </location>
</feature>
<dbReference type="EMBL" id="JARKIE010000009">
    <property type="protein sequence ID" value="KAJ7704824.1"/>
    <property type="molecule type" value="Genomic_DNA"/>
</dbReference>
<name>A0AAD7GT89_MYCRO</name>
<proteinExistence type="predicted"/>
<gene>
    <name evidence="2" type="ORF">B0H17DRAFT_1175407</name>
</gene>
<evidence type="ECO:0000256" key="1">
    <source>
        <dbReference type="SAM" id="MobiDB-lite"/>
    </source>
</evidence>
<organism evidence="2 3">
    <name type="scientific">Mycena rosella</name>
    <name type="common">Pink bonnet</name>
    <name type="synonym">Agaricus rosellus</name>
    <dbReference type="NCBI Taxonomy" id="1033263"/>
    <lineage>
        <taxon>Eukaryota</taxon>
        <taxon>Fungi</taxon>
        <taxon>Dikarya</taxon>
        <taxon>Basidiomycota</taxon>
        <taxon>Agaricomycotina</taxon>
        <taxon>Agaricomycetes</taxon>
        <taxon>Agaricomycetidae</taxon>
        <taxon>Agaricales</taxon>
        <taxon>Marasmiineae</taxon>
        <taxon>Mycenaceae</taxon>
        <taxon>Mycena</taxon>
    </lineage>
</organism>
<reference evidence="2" key="1">
    <citation type="submission" date="2023-03" db="EMBL/GenBank/DDBJ databases">
        <title>Massive genome expansion in bonnet fungi (Mycena s.s.) driven by repeated elements and novel gene families across ecological guilds.</title>
        <authorList>
            <consortium name="Lawrence Berkeley National Laboratory"/>
            <person name="Harder C.B."/>
            <person name="Miyauchi S."/>
            <person name="Viragh M."/>
            <person name="Kuo A."/>
            <person name="Thoen E."/>
            <person name="Andreopoulos B."/>
            <person name="Lu D."/>
            <person name="Skrede I."/>
            <person name="Drula E."/>
            <person name="Henrissat B."/>
            <person name="Morin E."/>
            <person name="Kohler A."/>
            <person name="Barry K."/>
            <person name="LaButti K."/>
            <person name="Morin E."/>
            <person name="Salamov A."/>
            <person name="Lipzen A."/>
            <person name="Mereny Z."/>
            <person name="Hegedus B."/>
            <person name="Baldrian P."/>
            <person name="Stursova M."/>
            <person name="Weitz H."/>
            <person name="Taylor A."/>
            <person name="Grigoriev I.V."/>
            <person name="Nagy L.G."/>
            <person name="Martin F."/>
            <person name="Kauserud H."/>
        </authorList>
    </citation>
    <scope>NUCLEOTIDE SEQUENCE</scope>
    <source>
        <strain evidence="2">CBHHK067</strain>
    </source>
</reference>
<dbReference type="Proteomes" id="UP001221757">
    <property type="component" value="Unassembled WGS sequence"/>
</dbReference>
<comment type="caution">
    <text evidence="2">The sequence shown here is derived from an EMBL/GenBank/DDBJ whole genome shotgun (WGS) entry which is preliminary data.</text>
</comment>
<evidence type="ECO:0000313" key="3">
    <source>
        <dbReference type="Proteomes" id="UP001221757"/>
    </source>
</evidence>
<feature type="region of interest" description="Disordered" evidence="1">
    <location>
        <begin position="348"/>
        <end position="369"/>
    </location>
</feature>
<accession>A0AAD7GT89</accession>